<dbReference type="PROSITE" id="PS51257">
    <property type="entry name" value="PROKAR_LIPOPROTEIN"/>
    <property type="match status" value="1"/>
</dbReference>
<name>X1KFK0_9ZZZZ</name>
<evidence type="ECO:0000313" key="1">
    <source>
        <dbReference type="EMBL" id="GAH92410.1"/>
    </source>
</evidence>
<proteinExistence type="predicted"/>
<dbReference type="AlphaFoldDB" id="X1KFK0"/>
<feature type="non-terminal residue" evidence="1">
    <location>
        <position position="36"/>
    </location>
</feature>
<dbReference type="EMBL" id="BARU01045346">
    <property type="protein sequence ID" value="GAH92410.1"/>
    <property type="molecule type" value="Genomic_DNA"/>
</dbReference>
<comment type="caution">
    <text evidence="1">The sequence shown here is derived from an EMBL/GenBank/DDBJ whole genome shotgun (WGS) entry which is preliminary data.</text>
</comment>
<organism evidence="1">
    <name type="scientific">marine sediment metagenome</name>
    <dbReference type="NCBI Taxonomy" id="412755"/>
    <lineage>
        <taxon>unclassified sequences</taxon>
        <taxon>metagenomes</taxon>
        <taxon>ecological metagenomes</taxon>
    </lineage>
</organism>
<sequence>MSLSKMDLTGVDGGCGERLPLSFPFMLACLPYPLEV</sequence>
<protein>
    <submittedName>
        <fullName evidence="1">Uncharacterized protein</fullName>
    </submittedName>
</protein>
<reference evidence="1" key="1">
    <citation type="journal article" date="2014" name="Front. Microbiol.">
        <title>High frequency of phylogenetically diverse reductive dehalogenase-homologous genes in deep subseafloor sedimentary metagenomes.</title>
        <authorList>
            <person name="Kawai M."/>
            <person name="Futagami T."/>
            <person name="Toyoda A."/>
            <person name="Takaki Y."/>
            <person name="Nishi S."/>
            <person name="Hori S."/>
            <person name="Arai W."/>
            <person name="Tsubouchi T."/>
            <person name="Morono Y."/>
            <person name="Uchiyama I."/>
            <person name="Ito T."/>
            <person name="Fujiyama A."/>
            <person name="Inagaki F."/>
            <person name="Takami H."/>
        </authorList>
    </citation>
    <scope>NUCLEOTIDE SEQUENCE</scope>
    <source>
        <strain evidence="1">Expedition CK06-06</strain>
    </source>
</reference>
<gene>
    <name evidence="1" type="ORF">S03H2_68841</name>
</gene>
<accession>X1KFK0</accession>